<name>A0A2C9ZIP2_9ACTN</name>
<feature type="region of interest" description="Disordered" evidence="3">
    <location>
        <begin position="93"/>
        <end position="166"/>
    </location>
</feature>
<evidence type="ECO:0000256" key="3">
    <source>
        <dbReference type="SAM" id="MobiDB-lite"/>
    </source>
</evidence>
<dbReference type="EMBL" id="NGFO01000018">
    <property type="protein sequence ID" value="OUC77725.1"/>
    <property type="molecule type" value="Genomic_DNA"/>
</dbReference>
<evidence type="ECO:0000313" key="7">
    <source>
        <dbReference type="Proteomes" id="UP000194632"/>
    </source>
</evidence>
<evidence type="ECO:0000259" key="5">
    <source>
        <dbReference type="Pfam" id="PF26580"/>
    </source>
</evidence>
<dbReference type="STRING" id="417102.CA982_16055"/>
<dbReference type="Proteomes" id="UP000194632">
    <property type="component" value="Unassembled WGS sequence"/>
</dbReference>
<keyword evidence="7" id="KW-1185">Reference proteome</keyword>
<dbReference type="InterPro" id="IPR058644">
    <property type="entry name" value="Mtb12-like_C"/>
</dbReference>
<dbReference type="OrthoDB" id="4375957at2"/>
<dbReference type="RefSeq" id="WP_086536276.1">
    <property type="nucleotide sequence ID" value="NZ_NGFO01000018.1"/>
</dbReference>
<evidence type="ECO:0000256" key="4">
    <source>
        <dbReference type="SAM" id="Phobius"/>
    </source>
</evidence>
<feature type="compositionally biased region" description="Gly residues" evidence="3">
    <location>
        <begin position="121"/>
        <end position="134"/>
    </location>
</feature>
<comment type="caution">
    <text evidence="6">The sequence shown here is derived from an EMBL/GenBank/DDBJ whole genome shotgun (WGS) entry which is preliminary data.</text>
</comment>
<proteinExistence type="inferred from homology"/>
<keyword evidence="4" id="KW-1133">Transmembrane helix</keyword>
<evidence type="ECO:0000256" key="2">
    <source>
        <dbReference type="ARBA" id="ARBA00093774"/>
    </source>
</evidence>
<reference evidence="6 7" key="1">
    <citation type="submission" date="2017-05" db="EMBL/GenBank/DDBJ databases">
        <title>Biotechnological potential of actinobacteria isolated from South African environments.</title>
        <authorList>
            <person name="Le Roes-Hill M."/>
            <person name="Prins A."/>
            <person name="Durrell K.A."/>
        </authorList>
    </citation>
    <scope>NUCLEOTIDE SEQUENCE [LARGE SCALE GENOMIC DNA]</scope>
    <source>
        <strain evidence="6">BS2</strain>
    </source>
</reference>
<keyword evidence="4" id="KW-0812">Transmembrane</keyword>
<organism evidence="6 7">
    <name type="scientific">Gordonia lacunae</name>
    <dbReference type="NCBI Taxonomy" id="417102"/>
    <lineage>
        <taxon>Bacteria</taxon>
        <taxon>Bacillati</taxon>
        <taxon>Actinomycetota</taxon>
        <taxon>Actinomycetes</taxon>
        <taxon>Mycobacteriales</taxon>
        <taxon>Gordoniaceae</taxon>
        <taxon>Gordonia</taxon>
    </lineage>
</organism>
<dbReference type="Pfam" id="PF26580">
    <property type="entry name" value="Mtb12_C"/>
    <property type="match status" value="1"/>
</dbReference>
<evidence type="ECO:0000313" key="6">
    <source>
        <dbReference type="EMBL" id="OUC77725.1"/>
    </source>
</evidence>
<evidence type="ECO:0000256" key="1">
    <source>
        <dbReference type="ARBA" id="ARBA00022729"/>
    </source>
</evidence>
<feature type="compositionally biased region" description="Low complexity" evidence="3">
    <location>
        <begin position="135"/>
        <end position="164"/>
    </location>
</feature>
<accession>A0A2C9ZIP2</accession>
<comment type="similarity">
    <text evidence="2">Belongs to the MTB12 family.</text>
</comment>
<keyword evidence="4" id="KW-0472">Membrane</keyword>
<sequence length="278" mass="27567">MSNDVNYQDPSAVDYQSGVDYREPDAGSSRRSGGVSIPTVLASAGVAAIISAIVVTIGVVGIVVSERNDSASAAQPTVVNLGAAQTALPQQGIAGQQPGAVPGQPAPAGAPAAAPTENVPEGGGAIGGPVGPAGEGAAPAPGQAAPAPGTTAAPQQTVAAGPTALTPGQLNTKVRIVMNSNGSRAARAAELEGGERALRQIDLVARAITTYGNVGLSYQMVGPVQVSGTTLTAPLQISVVGRGSQNRSMTFVWSGNKWKLSNRSVCTIAGFVLLPCSL</sequence>
<feature type="region of interest" description="Disordered" evidence="3">
    <location>
        <begin position="1"/>
        <end position="33"/>
    </location>
</feature>
<dbReference type="AlphaFoldDB" id="A0A2C9ZIP2"/>
<gene>
    <name evidence="6" type="ORF">CA982_16055</name>
</gene>
<feature type="transmembrane region" description="Helical" evidence="4">
    <location>
        <begin position="40"/>
        <end position="64"/>
    </location>
</feature>
<keyword evidence="1" id="KW-0732">Signal</keyword>
<feature type="compositionally biased region" description="Low complexity" evidence="3">
    <location>
        <begin position="93"/>
        <end position="115"/>
    </location>
</feature>
<feature type="domain" description="Low molecular weight antigen MTB12-like C-terminal" evidence="5">
    <location>
        <begin position="164"/>
        <end position="275"/>
    </location>
</feature>
<protein>
    <recommendedName>
        <fullName evidence="5">Low molecular weight antigen MTB12-like C-terminal domain-containing protein</fullName>
    </recommendedName>
</protein>